<dbReference type="GO" id="GO:0080043">
    <property type="term" value="F:quercetin 3-O-glucosyltransferase activity"/>
    <property type="evidence" value="ECO:0007669"/>
    <property type="project" value="TreeGrafter"/>
</dbReference>
<dbReference type="InterPro" id="IPR035595">
    <property type="entry name" value="UDP_glycos_trans_CS"/>
</dbReference>
<protein>
    <recommendedName>
        <fullName evidence="5">Glycosyltransferase</fullName>
        <ecNumber evidence="5">2.4.1.-</ecNumber>
    </recommendedName>
</protein>
<comment type="similarity">
    <text evidence="1 4">Belongs to the UDP-glycosyltransferase family.</text>
</comment>
<name>A0A2T8KNS2_9POAL</name>
<dbReference type="FunFam" id="3.40.50.2000:FF:000065">
    <property type="entry name" value="Glycosyltransferase"/>
    <property type="match status" value="1"/>
</dbReference>
<dbReference type="Proteomes" id="UP000243499">
    <property type="component" value="Chromosome 2"/>
</dbReference>
<dbReference type="GO" id="GO:0080044">
    <property type="term" value="F:quercetin 7-O-glucosyltransferase activity"/>
    <property type="evidence" value="ECO:0007669"/>
    <property type="project" value="TreeGrafter"/>
</dbReference>
<dbReference type="SUPFAM" id="SSF53756">
    <property type="entry name" value="UDP-Glycosyltransferase/glycogen phosphorylase"/>
    <property type="match status" value="1"/>
</dbReference>
<evidence type="ECO:0000313" key="7">
    <source>
        <dbReference type="EMBL" id="PVH63772.1"/>
    </source>
</evidence>
<dbReference type="Pfam" id="PF00201">
    <property type="entry name" value="UDPGT"/>
    <property type="match status" value="1"/>
</dbReference>
<dbReference type="InterPro" id="IPR002213">
    <property type="entry name" value="UDP_glucos_trans"/>
</dbReference>
<keyword evidence="3 4" id="KW-0808">Transferase</keyword>
<dbReference type="PANTHER" id="PTHR11926">
    <property type="entry name" value="GLUCOSYL/GLUCURONOSYL TRANSFERASES"/>
    <property type="match status" value="1"/>
</dbReference>
<evidence type="ECO:0000256" key="6">
    <source>
        <dbReference type="SAM" id="Phobius"/>
    </source>
</evidence>
<keyword evidence="2 4" id="KW-0328">Glycosyltransferase</keyword>
<reference evidence="7" key="1">
    <citation type="submission" date="2018-04" db="EMBL/GenBank/DDBJ databases">
        <title>WGS assembly of Panicum hallii.</title>
        <authorList>
            <person name="Lovell J."/>
            <person name="Jenkins J."/>
            <person name="Lowry D."/>
            <person name="Mamidi S."/>
            <person name="Sreedasyam A."/>
            <person name="Weng X."/>
            <person name="Barry K."/>
            <person name="Bonette J."/>
            <person name="Campitelli B."/>
            <person name="Daum C."/>
            <person name="Gordon S."/>
            <person name="Gould B."/>
            <person name="Lipzen A."/>
            <person name="Macqueen A."/>
            <person name="Palacio-Mejia J."/>
            <person name="Plott C."/>
            <person name="Shakirov E."/>
            <person name="Shu S."/>
            <person name="Yoshinaga Y."/>
            <person name="Zane M."/>
            <person name="Rokhsar D."/>
            <person name="Grimwood J."/>
            <person name="Schmutz J."/>
            <person name="Juenger T."/>
        </authorList>
    </citation>
    <scope>NUCLEOTIDE SEQUENCE [LARGE SCALE GENOMIC DNA]</scope>
    <source>
        <strain evidence="7">FIL2</strain>
    </source>
</reference>
<dbReference type="EC" id="2.4.1.-" evidence="5"/>
<accession>A0A2T8KNS2</accession>
<dbReference type="PANTHER" id="PTHR11926:SF1161">
    <property type="entry name" value="GLYCOSYLTRANSFERASE"/>
    <property type="match status" value="1"/>
</dbReference>
<evidence type="ECO:0000256" key="5">
    <source>
        <dbReference type="RuleBase" id="RU362057"/>
    </source>
</evidence>
<keyword evidence="6" id="KW-0812">Transmembrane</keyword>
<evidence type="ECO:0000256" key="4">
    <source>
        <dbReference type="RuleBase" id="RU003718"/>
    </source>
</evidence>
<dbReference type="EMBL" id="CM008047">
    <property type="protein sequence ID" value="PVH63772.1"/>
    <property type="molecule type" value="Genomic_DNA"/>
</dbReference>
<keyword evidence="6" id="KW-1133">Transmembrane helix</keyword>
<organism evidence="7">
    <name type="scientific">Panicum hallii</name>
    <dbReference type="NCBI Taxonomy" id="206008"/>
    <lineage>
        <taxon>Eukaryota</taxon>
        <taxon>Viridiplantae</taxon>
        <taxon>Streptophyta</taxon>
        <taxon>Embryophyta</taxon>
        <taxon>Tracheophyta</taxon>
        <taxon>Spermatophyta</taxon>
        <taxon>Magnoliopsida</taxon>
        <taxon>Liliopsida</taxon>
        <taxon>Poales</taxon>
        <taxon>Poaceae</taxon>
        <taxon>PACMAD clade</taxon>
        <taxon>Panicoideae</taxon>
        <taxon>Panicodae</taxon>
        <taxon>Paniceae</taxon>
        <taxon>Panicinae</taxon>
        <taxon>Panicum</taxon>
        <taxon>Panicum sect. Panicum</taxon>
    </lineage>
</organism>
<dbReference type="AlphaFoldDB" id="A0A2T8KNS2"/>
<feature type="transmembrane region" description="Helical" evidence="6">
    <location>
        <begin position="20"/>
        <end position="39"/>
    </location>
</feature>
<evidence type="ECO:0000256" key="2">
    <source>
        <dbReference type="ARBA" id="ARBA00022676"/>
    </source>
</evidence>
<dbReference type="CDD" id="cd03784">
    <property type="entry name" value="GT1_Gtf-like"/>
    <property type="match status" value="1"/>
</dbReference>
<evidence type="ECO:0000256" key="3">
    <source>
        <dbReference type="ARBA" id="ARBA00022679"/>
    </source>
</evidence>
<proteinExistence type="inferred from homology"/>
<sequence>MSPSRLEREQRKREREREGIWWHLPFIGCHVMIISLYTGNCHRQRTCFCCRGVQEEAAASSAGMGSSTTAAAKPHVVLVPFPAHGHVAPHVQLGRVLRARGAHVTLVHTELHHRRLLLARGGEAPADEGGLDVEVIPDGLSLDDPPRTLRAHHEAMERNCLEPLKALLRDMLRGRPGAPPVTCVVADTPMPFAAAAARAVGVPDVQFFTASACGLICYLQFPELLARGAIPLKPGYESDGSLDAPLEWVPGMKGVRLRDMPTFCHTTDADEWLVHFHIHQTRTAAASGAIILNTFYDMEKDVVDALAPLLPPLYTVGPLAGVIAASSPPSSSPPASGATSLLQEDRECMAWLDGKAARSVVYLSFGSHASMKGARLREFAAGLARCGSPYLWVLRPDMAAEVEAAGEGGLVVPWCAQEAVLAHPAVGLFVTHCGWNSILESVAAGVPVLGYPVLSEQTTNCRQVCTAWGIGGELPQEAGSEEIAALVREMMTGKKGMEARDKTLEWKRLAEASAKEGGSSYENIGRLMENVLLKGL</sequence>
<dbReference type="PROSITE" id="PS00375">
    <property type="entry name" value="UDPGT"/>
    <property type="match status" value="1"/>
</dbReference>
<evidence type="ECO:0000256" key="1">
    <source>
        <dbReference type="ARBA" id="ARBA00009995"/>
    </source>
</evidence>
<keyword evidence="6" id="KW-0472">Membrane</keyword>
<gene>
    <name evidence="7" type="ORF">PAHAL_2G102000</name>
</gene>
<dbReference type="Gene3D" id="3.40.50.2000">
    <property type="entry name" value="Glycogen Phosphorylase B"/>
    <property type="match status" value="2"/>
</dbReference>
<dbReference type="Gramene" id="PVH63772">
    <property type="protein sequence ID" value="PVH63772"/>
    <property type="gene ID" value="PAHAL_2G102000"/>
</dbReference>